<evidence type="ECO:0000313" key="2">
    <source>
        <dbReference type="WBParaSite" id="ACAC_0000987701-mRNA-1"/>
    </source>
</evidence>
<dbReference type="PANTHER" id="PTHR11238:SF9">
    <property type="entry name" value="PROMININ, ISOFORM D"/>
    <property type="match status" value="1"/>
</dbReference>
<reference evidence="2" key="2">
    <citation type="submission" date="2017-02" db="UniProtKB">
        <authorList>
            <consortium name="WormBaseParasite"/>
        </authorList>
    </citation>
    <scope>IDENTIFICATION</scope>
</reference>
<reference evidence="1" key="1">
    <citation type="submission" date="2012-09" db="EMBL/GenBank/DDBJ databases">
        <authorList>
            <person name="Martin A.A."/>
        </authorList>
    </citation>
    <scope>NUCLEOTIDE SEQUENCE</scope>
</reference>
<proteinExistence type="predicted"/>
<dbReference type="PANTHER" id="PTHR11238">
    <property type="entry name" value="PROMININ ISOFORM D-RELATED"/>
    <property type="match status" value="1"/>
</dbReference>
<sequence>LCMYICQRQSEFCPITVSQASLHIPCFYERTPDHIPTSFMNFSNFIKPTKCSFSQMFIASSWLEERASQLSNKYLQNIPMQLPLKASLASINSIFLSSTDLDFLRSVAFRFQHGLKTNIFPCRSLYDVYEYAGFVLCKAISDPAQGMWAAAGALCKVFVNKNVYSIYVLTSSSSSKPTIRVNGPQSFVFSIWRRLRIESHFL</sequence>
<organism evidence="1 2">
    <name type="scientific">Angiostrongylus cantonensis</name>
    <name type="common">Rat lungworm</name>
    <dbReference type="NCBI Taxonomy" id="6313"/>
    <lineage>
        <taxon>Eukaryota</taxon>
        <taxon>Metazoa</taxon>
        <taxon>Ecdysozoa</taxon>
        <taxon>Nematoda</taxon>
        <taxon>Chromadorea</taxon>
        <taxon>Rhabditida</taxon>
        <taxon>Rhabditina</taxon>
        <taxon>Rhabditomorpha</taxon>
        <taxon>Strongyloidea</taxon>
        <taxon>Metastrongylidae</taxon>
        <taxon>Angiostrongylus</taxon>
    </lineage>
</organism>
<protein>
    <submittedName>
        <fullName evidence="2">Pecanex-like protein</fullName>
    </submittedName>
</protein>
<dbReference type="AlphaFoldDB" id="A0A0K0DFV3"/>
<keyword evidence="1" id="KW-1185">Reference proteome</keyword>
<dbReference type="Proteomes" id="UP000035642">
    <property type="component" value="Unassembled WGS sequence"/>
</dbReference>
<accession>A0A0K0DFV3</accession>
<name>A0A0K0DFV3_ANGCA</name>
<evidence type="ECO:0000313" key="1">
    <source>
        <dbReference type="Proteomes" id="UP000035642"/>
    </source>
</evidence>
<dbReference type="WBParaSite" id="ACAC_0000987701-mRNA-1">
    <property type="protein sequence ID" value="ACAC_0000987701-mRNA-1"/>
    <property type="gene ID" value="ACAC_0000987701"/>
</dbReference>